<evidence type="ECO:0000313" key="2">
    <source>
        <dbReference type="EMBL" id="WVZ79499.1"/>
    </source>
</evidence>
<feature type="compositionally biased region" description="Basic and acidic residues" evidence="1">
    <location>
        <begin position="254"/>
        <end position="267"/>
    </location>
</feature>
<evidence type="ECO:0000256" key="1">
    <source>
        <dbReference type="SAM" id="MobiDB-lite"/>
    </source>
</evidence>
<keyword evidence="3" id="KW-1185">Reference proteome</keyword>
<dbReference type="Proteomes" id="UP001341281">
    <property type="component" value="Chromosome 06"/>
</dbReference>
<feature type="region of interest" description="Disordered" evidence="1">
    <location>
        <begin position="254"/>
        <end position="288"/>
    </location>
</feature>
<dbReference type="EMBL" id="CP144750">
    <property type="protein sequence ID" value="WVZ79499.1"/>
    <property type="molecule type" value="Genomic_DNA"/>
</dbReference>
<name>A0AAQ3TS66_PASNO</name>
<gene>
    <name evidence="2" type="ORF">U9M48_027071</name>
</gene>
<dbReference type="InterPro" id="IPR053253">
    <property type="entry name" value="Sex_diff_modulator"/>
</dbReference>
<proteinExistence type="predicted"/>
<dbReference type="PANTHER" id="PTHR33087">
    <property type="entry name" value="OS07G0539200 PROTEIN"/>
    <property type="match status" value="1"/>
</dbReference>
<reference evidence="2 3" key="1">
    <citation type="submission" date="2024-02" db="EMBL/GenBank/DDBJ databases">
        <title>High-quality chromosome-scale genome assembly of Pensacola bahiagrass (Paspalum notatum Flugge var. saurae).</title>
        <authorList>
            <person name="Vega J.M."/>
            <person name="Podio M."/>
            <person name="Orjuela J."/>
            <person name="Siena L.A."/>
            <person name="Pessino S.C."/>
            <person name="Combes M.C."/>
            <person name="Mariac C."/>
            <person name="Albertini E."/>
            <person name="Pupilli F."/>
            <person name="Ortiz J.P.A."/>
            <person name="Leblanc O."/>
        </authorList>
    </citation>
    <scope>NUCLEOTIDE SEQUENCE [LARGE SCALE GENOMIC DNA]</scope>
    <source>
        <strain evidence="2">R1</strain>
        <tissue evidence="2">Leaf</tissue>
    </source>
</reference>
<dbReference type="PANTHER" id="PTHR33087:SF21">
    <property type="entry name" value="OS03G0782100 PROTEIN"/>
    <property type="match status" value="1"/>
</dbReference>
<organism evidence="2 3">
    <name type="scientific">Paspalum notatum var. saurae</name>
    <dbReference type="NCBI Taxonomy" id="547442"/>
    <lineage>
        <taxon>Eukaryota</taxon>
        <taxon>Viridiplantae</taxon>
        <taxon>Streptophyta</taxon>
        <taxon>Embryophyta</taxon>
        <taxon>Tracheophyta</taxon>
        <taxon>Spermatophyta</taxon>
        <taxon>Magnoliopsida</taxon>
        <taxon>Liliopsida</taxon>
        <taxon>Poales</taxon>
        <taxon>Poaceae</taxon>
        <taxon>PACMAD clade</taxon>
        <taxon>Panicoideae</taxon>
        <taxon>Andropogonodae</taxon>
        <taxon>Paspaleae</taxon>
        <taxon>Paspalinae</taxon>
        <taxon>Paspalum</taxon>
    </lineage>
</organism>
<dbReference type="AlphaFoldDB" id="A0AAQ3TS66"/>
<feature type="compositionally biased region" description="Basic and acidic residues" evidence="1">
    <location>
        <begin position="275"/>
        <end position="288"/>
    </location>
</feature>
<sequence>MSLLGDPATHPDADECFIPASYAINASLREWEDTAVVTWAMSAPPSTGPREIEAVLREDFRLRQDEVTVTKHHPEAFLIKFLHPHHCAEATKKGYIKRRGIDIRFIRWRSLSSALGVTLLFRVKLCLDGIPGHAWDADIVERIISRRCALETIETNLINPDETKKVDLWAWTANPSSIPKKIWLNFTSQARDAKLSFVLVMETPPEHWQSGSKFPVIVHLEENHDYTVASRDEQGNITPGKRRLPRWHLGVVDGEPRPSRAFEDFPHHPPPPRQQTEECMRDGDRLRY</sequence>
<protein>
    <submittedName>
        <fullName evidence="2">Uncharacterized protein</fullName>
    </submittedName>
</protein>
<evidence type="ECO:0000313" key="3">
    <source>
        <dbReference type="Proteomes" id="UP001341281"/>
    </source>
</evidence>
<accession>A0AAQ3TS66</accession>